<dbReference type="STRING" id="745411.B3C1_13818"/>
<dbReference type="Pfam" id="PF13434">
    <property type="entry name" value="Lys_Orn_oxgnase"/>
    <property type="match status" value="1"/>
</dbReference>
<evidence type="ECO:0000256" key="5">
    <source>
        <dbReference type="ARBA" id="ARBA00022827"/>
    </source>
</evidence>
<organism evidence="8 9">
    <name type="scientific">Gallaecimonas xiamenensis 3-C-1</name>
    <dbReference type="NCBI Taxonomy" id="745411"/>
    <lineage>
        <taxon>Bacteria</taxon>
        <taxon>Pseudomonadati</taxon>
        <taxon>Pseudomonadota</taxon>
        <taxon>Gammaproteobacteria</taxon>
        <taxon>Enterobacterales</taxon>
        <taxon>Gallaecimonadaceae</taxon>
        <taxon>Gallaecimonas</taxon>
    </lineage>
</organism>
<keyword evidence="7" id="KW-0560">Oxidoreductase</keyword>
<evidence type="ECO:0000313" key="8">
    <source>
        <dbReference type="EMBL" id="EKE70620.1"/>
    </source>
</evidence>
<name>K2JZB3_9GAMM</name>
<evidence type="ECO:0000256" key="4">
    <source>
        <dbReference type="ARBA" id="ARBA00022630"/>
    </source>
</evidence>
<keyword evidence="4" id="KW-0285">Flavoprotein</keyword>
<keyword evidence="9" id="KW-1185">Reference proteome</keyword>
<protein>
    <submittedName>
        <fullName evidence="8">L-lysine 6-monooxygenase</fullName>
    </submittedName>
</protein>
<comment type="cofactor">
    <cofactor evidence="1">
        <name>FAD</name>
        <dbReference type="ChEBI" id="CHEBI:57692"/>
    </cofactor>
</comment>
<evidence type="ECO:0000313" key="9">
    <source>
        <dbReference type="Proteomes" id="UP000006755"/>
    </source>
</evidence>
<sequence length="434" mass="47596">MTAPLDLAGIGVGPFNLSIAALLASHRQPGINSAFFDAKPQFDWHPGMLLPGVRLQTSFLKDLVTGVAPQSPYSFLQFLVSHGRFYQFLAAELPAISRAEYGQYLAWVAGQLDNLHFGQELAALDFDGRHFQLHFKAGGPPVAARHICLGTGKPPHIPPCCQPFLGDNCFHAIGIARRQLDVRGKRVVVLGGGQSGAEVFEALLDGHWGQAKALHWVSRRSNFAPLDETPFANEVFTPQYMAAFFDLPDATKARTLADQKLASDGISPDSLKALYQKLYEGKVLGQLPPLSLRPGRHLQAMHQGQGYRLVLENQLDGKTEELEADLVILATGFNQALPAYLAPLQHKLVLDAQGQLSLDRHFQARWTGPETNRIYAVNAGRFSHGIAEPQMSLMCWRSASIINHLAGQPLFATDQKLDLVNWRQDGPDPLALAV</sequence>
<evidence type="ECO:0000256" key="2">
    <source>
        <dbReference type="ARBA" id="ARBA00004924"/>
    </source>
</evidence>
<gene>
    <name evidence="8" type="ORF">B3C1_13818</name>
</gene>
<evidence type="ECO:0000256" key="6">
    <source>
        <dbReference type="ARBA" id="ARBA00022857"/>
    </source>
</evidence>
<dbReference type="PANTHER" id="PTHR42802:SF1">
    <property type="entry name" value="L-ORNITHINE N(5)-MONOOXYGENASE"/>
    <property type="match status" value="1"/>
</dbReference>
<dbReference type="InterPro" id="IPR036188">
    <property type="entry name" value="FAD/NAD-bd_sf"/>
</dbReference>
<dbReference type="EMBL" id="AMRI01000020">
    <property type="protein sequence ID" value="EKE70620.1"/>
    <property type="molecule type" value="Genomic_DNA"/>
</dbReference>
<dbReference type="Proteomes" id="UP000006755">
    <property type="component" value="Unassembled WGS sequence"/>
</dbReference>
<dbReference type="InterPro" id="IPR025700">
    <property type="entry name" value="Lys/Orn_oxygenase"/>
</dbReference>
<keyword evidence="5" id="KW-0274">FAD</keyword>
<dbReference type="PANTHER" id="PTHR42802">
    <property type="entry name" value="MONOOXYGENASE"/>
    <property type="match status" value="1"/>
</dbReference>
<dbReference type="Gene3D" id="3.50.50.60">
    <property type="entry name" value="FAD/NAD(P)-binding domain"/>
    <property type="match status" value="1"/>
</dbReference>
<reference evidence="8 9" key="1">
    <citation type="journal article" date="2012" name="J. Bacteriol.">
        <title>Genome Sequence of Gallaecimonas xiamenensis Type Strain 3-C-1.</title>
        <authorList>
            <person name="Lai Q."/>
            <person name="Wang L."/>
            <person name="Wang W."/>
            <person name="Shao Z."/>
        </authorList>
    </citation>
    <scope>NUCLEOTIDE SEQUENCE [LARGE SCALE GENOMIC DNA]</scope>
    <source>
        <strain evidence="8 9">3-C-1</strain>
    </source>
</reference>
<evidence type="ECO:0000256" key="1">
    <source>
        <dbReference type="ARBA" id="ARBA00001974"/>
    </source>
</evidence>
<accession>K2JZB3</accession>
<proteinExistence type="inferred from homology"/>
<evidence type="ECO:0000256" key="7">
    <source>
        <dbReference type="ARBA" id="ARBA00023002"/>
    </source>
</evidence>
<keyword evidence="8" id="KW-0503">Monooxygenase</keyword>
<dbReference type="AlphaFoldDB" id="K2JZB3"/>
<dbReference type="GO" id="GO:0004497">
    <property type="term" value="F:monooxygenase activity"/>
    <property type="evidence" value="ECO:0007669"/>
    <property type="project" value="UniProtKB-KW"/>
</dbReference>
<dbReference type="OrthoDB" id="7527071at2"/>
<comment type="similarity">
    <text evidence="3">Belongs to the lysine N(6)-hydroxylase/L-ornithine N(5)-oxygenase family.</text>
</comment>
<dbReference type="PATRIC" id="fig|745411.4.peg.2726"/>
<comment type="caution">
    <text evidence="8">The sequence shown here is derived from an EMBL/GenBank/DDBJ whole genome shotgun (WGS) entry which is preliminary data.</text>
</comment>
<evidence type="ECO:0000256" key="3">
    <source>
        <dbReference type="ARBA" id="ARBA00007588"/>
    </source>
</evidence>
<comment type="pathway">
    <text evidence="2">Siderophore biosynthesis.</text>
</comment>
<dbReference type="eggNOG" id="COG3486">
    <property type="taxonomic scope" value="Bacteria"/>
</dbReference>
<dbReference type="RefSeq" id="WP_008485568.1">
    <property type="nucleotide sequence ID" value="NZ_AMRI01000020.1"/>
</dbReference>
<dbReference type="SUPFAM" id="SSF51905">
    <property type="entry name" value="FAD/NAD(P)-binding domain"/>
    <property type="match status" value="2"/>
</dbReference>
<keyword evidence="6" id="KW-0521">NADP</keyword>